<dbReference type="InterPro" id="IPR012312">
    <property type="entry name" value="Hemerythrin-like"/>
</dbReference>
<dbReference type="CDD" id="cd12107">
    <property type="entry name" value="Hemerythrin"/>
    <property type="match status" value="1"/>
</dbReference>
<evidence type="ECO:0000256" key="2">
    <source>
        <dbReference type="ARBA" id="ARBA00022723"/>
    </source>
</evidence>
<dbReference type="GO" id="GO:0046872">
    <property type="term" value="F:metal ion binding"/>
    <property type="evidence" value="ECO:0007669"/>
    <property type="project" value="UniProtKB-KW"/>
</dbReference>
<protein>
    <submittedName>
        <fullName evidence="5">Hemerythrin</fullName>
    </submittedName>
</protein>
<dbReference type="PANTHER" id="PTHR37164">
    <property type="entry name" value="BACTERIOHEMERYTHRIN"/>
    <property type="match status" value="1"/>
</dbReference>
<dbReference type="SUPFAM" id="SSF47188">
    <property type="entry name" value="Hemerythrin-like"/>
    <property type="match status" value="1"/>
</dbReference>
<reference evidence="5 6" key="1">
    <citation type="submission" date="2020-08" db="EMBL/GenBank/DDBJ databases">
        <title>Genomic Encyclopedia of Type Strains, Phase III (KMG-III): the genomes of soil and plant-associated and newly described type strains.</title>
        <authorList>
            <person name="Whitman W."/>
        </authorList>
    </citation>
    <scope>NUCLEOTIDE SEQUENCE [LARGE SCALE GENOMIC DNA]</scope>
    <source>
        <strain evidence="5 6">CECT 4462</strain>
    </source>
</reference>
<evidence type="ECO:0000256" key="3">
    <source>
        <dbReference type="ARBA" id="ARBA00023004"/>
    </source>
</evidence>
<dbReference type="PANTHER" id="PTHR37164:SF1">
    <property type="entry name" value="BACTERIOHEMERYTHRIN"/>
    <property type="match status" value="1"/>
</dbReference>
<dbReference type="NCBIfam" id="NF002007">
    <property type="entry name" value="PRK00808.1"/>
    <property type="match status" value="1"/>
</dbReference>
<keyword evidence="3" id="KW-0408">Iron</keyword>
<organism evidence="5 6">
    <name type="scientific">Azomonas macrocytogenes</name>
    <name type="common">Azotobacter macrocytogenes</name>
    <dbReference type="NCBI Taxonomy" id="69962"/>
    <lineage>
        <taxon>Bacteria</taxon>
        <taxon>Pseudomonadati</taxon>
        <taxon>Pseudomonadota</taxon>
        <taxon>Gammaproteobacteria</taxon>
        <taxon>Pseudomonadales</taxon>
        <taxon>Pseudomonadaceae</taxon>
        <taxon>Azomonas</taxon>
    </lineage>
</organism>
<evidence type="ECO:0000313" key="5">
    <source>
        <dbReference type="EMBL" id="MBB3102310.1"/>
    </source>
</evidence>
<sequence>MGFEIEWSPDFETGIEIIDGQHKRLFEYFREVDNSIASGDENKVGEVAMGLIDYAISHNAFEETLMKQAEYPHLEAHRKIHAAFAERVRGYARKLEEGADPVKVARTIRIHIGLWLIDHIKREDRNYVSCVKKSLDPGFVARMMSKVFG</sequence>
<dbReference type="InterPro" id="IPR035938">
    <property type="entry name" value="Hemerythrin-like_sf"/>
</dbReference>
<comment type="caution">
    <text evidence="5">The sequence shown here is derived from an EMBL/GenBank/DDBJ whole genome shotgun (WGS) entry which is preliminary data.</text>
</comment>
<comment type="similarity">
    <text evidence="1">Belongs to the hemerythrin family.</text>
</comment>
<dbReference type="AlphaFoldDB" id="A0A839T160"/>
<dbReference type="RefSeq" id="WP_183165305.1">
    <property type="nucleotide sequence ID" value="NZ_JACHXI010000002.1"/>
</dbReference>
<dbReference type="InterPro" id="IPR050669">
    <property type="entry name" value="Hemerythrin"/>
</dbReference>
<dbReference type="EMBL" id="JACHXI010000002">
    <property type="protein sequence ID" value="MBB3102310.1"/>
    <property type="molecule type" value="Genomic_DNA"/>
</dbReference>
<evidence type="ECO:0000259" key="4">
    <source>
        <dbReference type="Pfam" id="PF01814"/>
    </source>
</evidence>
<dbReference type="Proteomes" id="UP000549250">
    <property type="component" value="Unassembled WGS sequence"/>
</dbReference>
<name>A0A839T160_AZOMA</name>
<evidence type="ECO:0000256" key="1">
    <source>
        <dbReference type="ARBA" id="ARBA00010587"/>
    </source>
</evidence>
<dbReference type="Pfam" id="PF01814">
    <property type="entry name" value="Hemerythrin"/>
    <property type="match status" value="1"/>
</dbReference>
<dbReference type="Gene3D" id="1.20.120.50">
    <property type="entry name" value="Hemerythrin-like"/>
    <property type="match status" value="1"/>
</dbReference>
<gene>
    <name evidence="5" type="ORF">FHR87_000683</name>
</gene>
<dbReference type="NCBIfam" id="NF033749">
    <property type="entry name" value="bact_hemeryth"/>
    <property type="match status" value="1"/>
</dbReference>
<keyword evidence="6" id="KW-1185">Reference proteome</keyword>
<feature type="domain" description="Hemerythrin-like" evidence="4">
    <location>
        <begin position="13"/>
        <end position="128"/>
    </location>
</feature>
<dbReference type="NCBIfam" id="TIGR02481">
    <property type="entry name" value="hemeryth_dom"/>
    <property type="match status" value="1"/>
</dbReference>
<accession>A0A839T160</accession>
<evidence type="ECO:0000313" key="6">
    <source>
        <dbReference type="Proteomes" id="UP000549250"/>
    </source>
</evidence>
<dbReference type="InterPro" id="IPR012827">
    <property type="entry name" value="Hemerythrin_metal-bd"/>
</dbReference>
<keyword evidence="2" id="KW-0479">Metal-binding</keyword>
<proteinExistence type="inferred from homology"/>